<keyword evidence="2" id="KW-1185">Reference proteome</keyword>
<evidence type="ECO:0000313" key="1">
    <source>
        <dbReference type="EMBL" id="SNR54578.1"/>
    </source>
</evidence>
<dbReference type="AlphaFoldDB" id="A0A238X7I8"/>
<protein>
    <submittedName>
        <fullName evidence="1">Uncharacterized protein</fullName>
    </submittedName>
</protein>
<accession>A0A238X7I8</accession>
<name>A0A238X7I8_HALVU</name>
<organism evidence="1 2">
    <name type="scientific">Halorubrum vacuolatum</name>
    <name type="common">Natronobacterium vacuolatum</name>
    <dbReference type="NCBI Taxonomy" id="63740"/>
    <lineage>
        <taxon>Archaea</taxon>
        <taxon>Methanobacteriati</taxon>
        <taxon>Methanobacteriota</taxon>
        <taxon>Stenosarchaea group</taxon>
        <taxon>Halobacteria</taxon>
        <taxon>Halobacteriales</taxon>
        <taxon>Haloferacaceae</taxon>
        <taxon>Halorubrum</taxon>
    </lineage>
</organism>
<dbReference type="InterPro" id="IPR043825">
    <property type="entry name" value="DUF5802"/>
</dbReference>
<gene>
    <name evidence="1" type="ORF">SAMN06264855_11433</name>
</gene>
<dbReference type="Proteomes" id="UP000198397">
    <property type="component" value="Unassembled WGS sequence"/>
</dbReference>
<evidence type="ECO:0000313" key="2">
    <source>
        <dbReference type="Proteomes" id="UP000198397"/>
    </source>
</evidence>
<dbReference type="Pfam" id="PF19118">
    <property type="entry name" value="DUF5802"/>
    <property type="match status" value="1"/>
</dbReference>
<sequence>MSEHDTHRMFERFSSGYYLGELYVEPHDGDRAVIQRADHEHVNEQLYADGEGVERLDAPLVMKLGQGHIPVSGDDGVPSGTLAIPRSLASDDLPGKKNVLLADADRAERILRWEGWRPFVNA</sequence>
<proteinExistence type="predicted"/>
<dbReference type="EMBL" id="FZNQ01000014">
    <property type="protein sequence ID" value="SNR54578.1"/>
    <property type="molecule type" value="Genomic_DNA"/>
</dbReference>
<reference evidence="1 2" key="1">
    <citation type="submission" date="2017-06" db="EMBL/GenBank/DDBJ databases">
        <authorList>
            <person name="Kim H.J."/>
            <person name="Triplett B.A."/>
        </authorList>
    </citation>
    <scope>NUCLEOTIDE SEQUENCE [LARGE SCALE GENOMIC DNA]</scope>
    <source>
        <strain evidence="1 2">DSM 8800</strain>
    </source>
</reference>